<protein>
    <submittedName>
        <fullName evidence="2">Peroxiredoxin</fullName>
    </submittedName>
</protein>
<dbReference type="PANTHER" id="PTHR42852">
    <property type="entry name" value="THIOL:DISULFIDE INTERCHANGE PROTEIN DSBE"/>
    <property type="match status" value="1"/>
</dbReference>
<reference evidence="2 3" key="1">
    <citation type="submission" date="2019-03" db="EMBL/GenBank/DDBJ databases">
        <title>Genomic Encyclopedia of Archaeal and Bacterial Type Strains, Phase II (KMG-II): from individual species to whole genera.</title>
        <authorList>
            <person name="Goeker M."/>
        </authorList>
    </citation>
    <scope>NUCLEOTIDE SEQUENCE [LARGE SCALE GENOMIC DNA]</scope>
    <source>
        <strain evidence="2 3">DSM 18435</strain>
    </source>
</reference>
<dbReference type="SUPFAM" id="SSF52833">
    <property type="entry name" value="Thioredoxin-like"/>
    <property type="match status" value="1"/>
</dbReference>
<evidence type="ECO:0000259" key="1">
    <source>
        <dbReference type="PROSITE" id="PS51352"/>
    </source>
</evidence>
<feature type="domain" description="Thioredoxin" evidence="1">
    <location>
        <begin position="56"/>
        <end position="196"/>
    </location>
</feature>
<sequence>MKKGNNRKLVIIGVLLIAAVALVLSGVPKKMLSMAHRSLLARGIITPNQVDVPAEESNEKDIADFSLELRDTRGNLVSLSDYKGKVIFINVWASWCPPCIAEMPGIDALHKKLPGNDVEMLMVSVDKDFERAKEFVDRKGYGFNIYTVEGELPGFYEAKTLPTTFVIDSDGNLAYKTRKMYDYNSEEFLEFLLSLR</sequence>
<dbReference type="InterPro" id="IPR050553">
    <property type="entry name" value="Thioredoxin_ResA/DsbE_sf"/>
</dbReference>
<keyword evidence="3" id="KW-1185">Reference proteome</keyword>
<dbReference type="AlphaFoldDB" id="A0A4R6TSJ8"/>
<dbReference type="PROSITE" id="PS51352">
    <property type="entry name" value="THIOREDOXIN_2"/>
    <property type="match status" value="1"/>
</dbReference>
<dbReference type="GO" id="GO:0016491">
    <property type="term" value="F:oxidoreductase activity"/>
    <property type="evidence" value="ECO:0007669"/>
    <property type="project" value="InterPro"/>
</dbReference>
<comment type="caution">
    <text evidence="2">The sequence shown here is derived from an EMBL/GenBank/DDBJ whole genome shotgun (WGS) entry which is preliminary data.</text>
</comment>
<evidence type="ECO:0000313" key="2">
    <source>
        <dbReference type="EMBL" id="TDQ32859.1"/>
    </source>
</evidence>
<dbReference type="OrthoDB" id="1098640at2"/>
<dbReference type="RefSeq" id="WP_133642885.1">
    <property type="nucleotide sequence ID" value="NZ_SNYI01000001.1"/>
</dbReference>
<evidence type="ECO:0000313" key="3">
    <source>
        <dbReference type="Proteomes" id="UP000295468"/>
    </source>
</evidence>
<dbReference type="Proteomes" id="UP000295468">
    <property type="component" value="Unassembled WGS sequence"/>
</dbReference>
<dbReference type="InterPro" id="IPR036249">
    <property type="entry name" value="Thioredoxin-like_sf"/>
</dbReference>
<proteinExistence type="predicted"/>
<dbReference type="Gene3D" id="3.40.30.10">
    <property type="entry name" value="Glutaredoxin"/>
    <property type="match status" value="1"/>
</dbReference>
<gene>
    <name evidence="2" type="ORF">CLV82_0696</name>
</gene>
<accession>A0A4R6TSJ8</accession>
<dbReference type="EMBL" id="SNYI01000001">
    <property type="protein sequence ID" value="TDQ32859.1"/>
    <property type="molecule type" value="Genomic_DNA"/>
</dbReference>
<dbReference type="InterPro" id="IPR013766">
    <property type="entry name" value="Thioredoxin_domain"/>
</dbReference>
<organism evidence="2 3">
    <name type="scientific">Zeaxanthinibacter enoshimensis</name>
    <dbReference type="NCBI Taxonomy" id="392009"/>
    <lineage>
        <taxon>Bacteria</taxon>
        <taxon>Pseudomonadati</taxon>
        <taxon>Bacteroidota</taxon>
        <taxon>Flavobacteriia</taxon>
        <taxon>Flavobacteriales</taxon>
        <taxon>Flavobacteriaceae</taxon>
        <taxon>Zeaxanthinibacter</taxon>
    </lineage>
</organism>
<dbReference type="GO" id="GO:0016209">
    <property type="term" value="F:antioxidant activity"/>
    <property type="evidence" value="ECO:0007669"/>
    <property type="project" value="InterPro"/>
</dbReference>
<name>A0A4R6TSJ8_9FLAO</name>
<dbReference type="PANTHER" id="PTHR42852:SF17">
    <property type="entry name" value="THIOREDOXIN-LIKE PROTEIN HI_1115"/>
    <property type="match status" value="1"/>
</dbReference>
<dbReference type="CDD" id="cd02966">
    <property type="entry name" value="TlpA_like_family"/>
    <property type="match status" value="1"/>
</dbReference>
<dbReference type="InterPro" id="IPR000866">
    <property type="entry name" value="AhpC/TSA"/>
</dbReference>
<dbReference type="Pfam" id="PF00578">
    <property type="entry name" value="AhpC-TSA"/>
    <property type="match status" value="1"/>
</dbReference>